<dbReference type="EMBL" id="BLLB01000002">
    <property type="protein sequence ID" value="GFH00011.1"/>
    <property type="molecule type" value="Genomic_DNA"/>
</dbReference>
<dbReference type="AlphaFoldDB" id="A0A7I9ZG66"/>
<evidence type="ECO:0008006" key="3">
    <source>
        <dbReference type="Google" id="ProtNLM"/>
    </source>
</evidence>
<protein>
    <recommendedName>
        <fullName evidence="3">DUF3800 domain-containing protein</fullName>
    </recommendedName>
</protein>
<dbReference type="InterPro" id="IPR024524">
    <property type="entry name" value="DUF3800"/>
</dbReference>
<reference evidence="1 2" key="1">
    <citation type="journal article" date="2019" name="Emerg. Microbes Infect.">
        <title>Comprehensive subspecies identification of 175 nontuberculous mycobacteria species based on 7547 genomic profiles.</title>
        <authorList>
            <person name="Matsumoto Y."/>
            <person name="Kinjo T."/>
            <person name="Motooka D."/>
            <person name="Nabeya D."/>
            <person name="Jung N."/>
            <person name="Uechi K."/>
            <person name="Horii T."/>
            <person name="Iida T."/>
            <person name="Fujita J."/>
            <person name="Nakamura S."/>
        </authorList>
    </citation>
    <scope>NUCLEOTIDE SEQUENCE [LARGE SCALE GENOMIC DNA]</scope>
    <source>
        <strain evidence="1 2">JCM 30996</strain>
    </source>
</reference>
<gene>
    <name evidence="1" type="ORF">MHIP_04940</name>
</gene>
<dbReference type="RefSeq" id="WP_163886799.1">
    <property type="nucleotide sequence ID" value="NZ_BLLB01000002.1"/>
</dbReference>
<dbReference type="Pfam" id="PF12686">
    <property type="entry name" value="DUF3800"/>
    <property type="match status" value="1"/>
</dbReference>
<dbReference type="Proteomes" id="UP000465304">
    <property type="component" value="Unassembled WGS sequence"/>
</dbReference>
<proteinExistence type="predicted"/>
<comment type="caution">
    <text evidence="1">The sequence shown here is derived from an EMBL/GenBank/DDBJ whole genome shotgun (WGS) entry which is preliminary data.</text>
</comment>
<accession>A0A7I9ZG66</accession>
<name>A0A7I9ZG66_9MYCO</name>
<keyword evidence="2" id="KW-1185">Reference proteome</keyword>
<evidence type="ECO:0000313" key="1">
    <source>
        <dbReference type="EMBL" id="GFH00011.1"/>
    </source>
</evidence>
<sequence length="252" mass="28791">MDDHSYVAFIDESGQRSRRGKSSPHFVMSAVVVPTHRFTAATQFLAGLRRSLGRKEGDELHWKNYNQHDRRLLACREVARRADLLRICSVVVCKDHLGPPPAGWGQDVAYLYTLRFLLERLSWLSRDSPRNGGLAYTLAHVRRFPMWKLREYEKRLRFTPTQISWEQFDPSGGKIDQPSRAEFLQLADLSASATAAAFNPRQGDGTTNRQYITELAPVLYRPYPTSPITSYGLKMHPWNPTTRAAYPWAAAL</sequence>
<organism evidence="1 2">
    <name type="scientific">Mycolicibacterium hippocampi</name>
    <dbReference type="NCBI Taxonomy" id="659824"/>
    <lineage>
        <taxon>Bacteria</taxon>
        <taxon>Bacillati</taxon>
        <taxon>Actinomycetota</taxon>
        <taxon>Actinomycetes</taxon>
        <taxon>Mycobacteriales</taxon>
        <taxon>Mycobacteriaceae</taxon>
        <taxon>Mycolicibacterium</taxon>
    </lineage>
</organism>
<evidence type="ECO:0000313" key="2">
    <source>
        <dbReference type="Proteomes" id="UP000465304"/>
    </source>
</evidence>